<dbReference type="SUPFAM" id="SSF56935">
    <property type="entry name" value="Porins"/>
    <property type="match status" value="1"/>
</dbReference>
<proteinExistence type="inferred from homology"/>
<dbReference type="Pfam" id="PF13715">
    <property type="entry name" value="CarbopepD_reg_2"/>
    <property type="match status" value="1"/>
</dbReference>
<dbReference type="InterPro" id="IPR012910">
    <property type="entry name" value="Plug_dom"/>
</dbReference>
<reference evidence="11" key="1">
    <citation type="journal article" date="2019" name="Int. J. Syst. Evol. Microbiol.">
        <title>The Global Catalogue of Microorganisms (GCM) 10K type strain sequencing project: providing services to taxonomists for standard genome sequencing and annotation.</title>
        <authorList>
            <consortium name="The Broad Institute Genomics Platform"/>
            <consortium name="The Broad Institute Genome Sequencing Center for Infectious Disease"/>
            <person name="Wu L."/>
            <person name="Ma J."/>
        </authorList>
    </citation>
    <scope>NUCLEOTIDE SEQUENCE [LARGE SCALE GENOMIC DNA]</scope>
    <source>
        <strain evidence="11">KCTC 52298</strain>
    </source>
</reference>
<evidence type="ECO:0000313" key="11">
    <source>
        <dbReference type="Proteomes" id="UP001597440"/>
    </source>
</evidence>
<dbReference type="Proteomes" id="UP001597440">
    <property type="component" value="Unassembled WGS sequence"/>
</dbReference>
<organism evidence="10 11">
    <name type="scientific">Sphingobacterium tabacisoli</name>
    <dbReference type="NCBI Taxonomy" id="2044855"/>
    <lineage>
        <taxon>Bacteria</taxon>
        <taxon>Pseudomonadati</taxon>
        <taxon>Bacteroidota</taxon>
        <taxon>Sphingobacteriia</taxon>
        <taxon>Sphingobacteriales</taxon>
        <taxon>Sphingobacteriaceae</taxon>
        <taxon>Sphingobacterium</taxon>
    </lineage>
</organism>
<dbReference type="Gene3D" id="2.40.170.20">
    <property type="entry name" value="TonB-dependent receptor, beta-barrel domain"/>
    <property type="match status" value="1"/>
</dbReference>
<keyword evidence="11" id="KW-1185">Reference proteome</keyword>
<dbReference type="InterPro" id="IPR037066">
    <property type="entry name" value="Plug_dom_sf"/>
</dbReference>
<comment type="subcellular location">
    <subcellularLocation>
        <location evidence="1 7">Cell outer membrane</location>
        <topology evidence="1 7">Multi-pass membrane protein</topology>
    </subcellularLocation>
</comment>
<sequence>MKYSFTFLYILLFSWSSFAFSQKLTLHLRGVNFERLTQAIEQKTNYKFVYDPKEIGINNSFSVDVKNGSIETILDQAFKKQKIKYQIIRETIVVKAEAEKSNNFQQSITGTVVDEDGKSLLNVSIRNKSTNTTTATDEHGAFKITATPKNTLVFSSVGFKSTEVVIAGQQELHITLTPDLANLDEVVVIGYGTSSVRKNVGSVSSVTAKDLDKQPVLDPLAAMQGRIAGLSISSNSGLPGGSFNVQLRGANSIDNGNNPLYIIDGVPFADNPMNQFTNASGNQSPLAIINPKDIERIDVLKDADATAIYGSRGASGVILITTKKGSAQNLRINAGLNVGNSHAIQTLDLLNTEQYLEIRKEAFKNDNTAMTETNAPDLLTWDQASYHNWQKELFGNKAAFNTMQLSFTGGSSNLQYLFSGSYNKQGDVLPNDKNYQRGGSMLSINSQSPSGRFKLAASANFNADRNNTIASDLAQYYNLAPNYQLYNEDGSYYWFGNSLENPMAYTERGSVSRSKSLLANSTLSYQLLSDLEAKISLGYNHQTMSQLQTLPLVGFNPLNNTGSSARYGDSKFNSIIFEPQLNYTKQIGDHEIRVLLGGTWQQTVNEGQSITGTKYSTDAQLENIKAAGTLTVNGYNYGDYRYQSVFGRINYGYKSKYLFNVSGRRDGSSRFGPNYLYGNFYSTGAAWVFSEEDFLKDNGILSFGKLRGSLGLTGNDQIGNYRYLDTWGPGFAYQGLAGLSPTQAYNPDYRWEENTKRELGLDLGFLKDRIFLTTNYYNNRSGNQLIDIQLAPQTGFSSYLGNQPALVQNSGWEFELSSTNIRKENFSWSSNLNLTIPKNKLLKYPDLENSTAANRYVIGESIRIVKGYEFTGVDPQTGLAQFKDQNGDGALTEAGDFIVMGDLLPHFYGGFNNTLTYKDISLSFLLQFVKQEGPSIGYGPMANHIGAMANMDVAVLDRWQQPGDITSTPRATATASNPAFTNFRNQYRYSTAVWDDASYLRLKNIALSYDLSKFSQRINIQQMSIHFNAQNLFTWTSFRGMDPEMQGFDRSAISQVNPFGSVRTITTPSVRTYTFGVQVSF</sequence>
<dbReference type="Pfam" id="PF07715">
    <property type="entry name" value="Plug"/>
    <property type="match status" value="1"/>
</dbReference>
<dbReference type="PROSITE" id="PS52016">
    <property type="entry name" value="TONB_DEPENDENT_REC_3"/>
    <property type="match status" value="1"/>
</dbReference>
<evidence type="ECO:0000256" key="4">
    <source>
        <dbReference type="ARBA" id="ARBA00022692"/>
    </source>
</evidence>
<keyword evidence="4 7" id="KW-0812">Transmembrane</keyword>
<dbReference type="Gene3D" id="2.170.130.10">
    <property type="entry name" value="TonB-dependent receptor, plug domain"/>
    <property type="match status" value="1"/>
</dbReference>
<evidence type="ECO:0000256" key="7">
    <source>
        <dbReference type="PROSITE-ProRule" id="PRU01360"/>
    </source>
</evidence>
<evidence type="ECO:0000256" key="3">
    <source>
        <dbReference type="ARBA" id="ARBA00022452"/>
    </source>
</evidence>
<gene>
    <name evidence="10" type="ORF">ACFSQW_04215</name>
</gene>
<feature type="domain" description="Secretin/TonB short N-terminal" evidence="8">
    <location>
        <begin position="46"/>
        <end position="94"/>
    </location>
</feature>
<dbReference type="Gene3D" id="2.60.40.1120">
    <property type="entry name" value="Carboxypeptidase-like, regulatory domain"/>
    <property type="match status" value="1"/>
</dbReference>
<dbReference type="InterPro" id="IPR036942">
    <property type="entry name" value="Beta-barrel_TonB_sf"/>
</dbReference>
<dbReference type="SUPFAM" id="SSF49464">
    <property type="entry name" value="Carboxypeptidase regulatory domain-like"/>
    <property type="match status" value="1"/>
</dbReference>
<dbReference type="RefSeq" id="WP_210355069.1">
    <property type="nucleotide sequence ID" value="NZ_JAEQMU010000004.1"/>
</dbReference>
<feature type="domain" description="TonB-dependent receptor plug" evidence="9">
    <location>
        <begin position="196"/>
        <end position="317"/>
    </location>
</feature>
<protein>
    <submittedName>
        <fullName evidence="10">SusC/RagA family TonB-linked outer membrane protein</fullName>
    </submittedName>
</protein>
<evidence type="ECO:0000256" key="2">
    <source>
        <dbReference type="ARBA" id="ARBA00022448"/>
    </source>
</evidence>
<keyword evidence="6 7" id="KW-0998">Cell outer membrane</keyword>
<evidence type="ECO:0000256" key="6">
    <source>
        <dbReference type="ARBA" id="ARBA00023237"/>
    </source>
</evidence>
<dbReference type="InterPro" id="IPR008969">
    <property type="entry name" value="CarboxyPept-like_regulatory"/>
</dbReference>
<dbReference type="InterPro" id="IPR023996">
    <property type="entry name" value="TonB-dep_OMP_SusC/RagA"/>
</dbReference>
<evidence type="ECO:0000259" key="9">
    <source>
        <dbReference type="Pfam" id="PF07715"/>
    </source>
</evidence>
<evidence type="ECO:0000256" key="1">
    <source>
        <dbReference type="ARBA" id="ARBA00004571"/>
    </source>
</evidence>
<dbReference type="InterPro" id="IPR011662">
    <property type="entry name" value="Secretin/TonB_short_N"/>
</dbReference>
<evidence type="ECO:0000256" key="5">
    <source>
        <dbReference type="ARBA" id="ARBA00023136"/>
    </source>
</evidence>
<comment type="caution">
    <text evidence="10">The sequence shown here is derived from an EMBL/GenBank/DDBJ whole genome shotgun (WGS) entry which is preliminary data.</text>
</comment>
<dbReference type="NCBIfam" id="TIGR04056">
    <property type="entry name" value="OMP_RagA_SusC"/>
    <property type="match status" value="1"/>
</dbReference>
<dbReference type="NCBIfam" id="TIGR04057">
    <property type="entry name" value="SusC_RagA_signa"/>
    <property type="match status" value="1"/>
</dbReference>
<dbReference type="InterPro" id="IPR023997">
    <property type="entry name" value="TonB-dep_OMP_SusC/RagA_CS"/>
</dbReference>
<comment type="similarity">
    <text evidence="7">Belongs to the TonB-dependent receptor family.</text>
</comment>
<keyword evidence="3 7" id="KW-1134">Transmembrane beta strand</keyword>
<dbReference type="EMBL" id="JBHULD010000004">
    <property type="protein sequence ID" value="MFD2553582.1"/>
    <property type="molecule type" value="Genomic_DNA"/>
</dbReference>
<keyword evidence="2 7" id="KW-0813">Transport</keyword>
<evidence type="ECO:0000313" key="10">
    <source>
        <dbReference type="EMBL" id="MFD2553582.1"/>
    </source>
</evidence>
<dbReference type="Pfam" id="PF07660">
    <property type="entry name" value="STN"/>
    <property type="match status" value="1"/>
</dbReference>
<evidence type="ECO:0000259" key="8">
    <source>
        <dbReference type="Pfam" id="PF07660"/>
    </source>
</evidence>
<name>A0ABW5KX89_9SPHI</name>
<keyword evidence="5 7" id="KW-0472">Membrane</keyword>
<accession>A0ABW5KX89</accession>
<dbReference type="InterPro" id="IPR039426">
    <property type="entry name" value="TonB-dep_rcpt-like"/>
</dbReference>